<evidence type="ECO:0000256" key="2">
    <source>
        <dbReference type="ARBA" id="ARBA00022723"/>
    </source>
</evidence>
<dbReference type="InterPro" id="IPR036864">
    <property type="entry name" value="Zn2-C6_fun-type_DNA-bd_sf"/>
</dbReference>
<evidence type="ECO:0000256" key="1">
    <source>
        <dbReference type="ARBA" id="ARBA00004123"/>
    </source>
</evidence>
<dbReference type="GO" id="GO:0008270">
    <property type="term" value="F:zinc ion binding"/>
    <property type="evidence" value="ECO:0007669"/>
    <property type="project" value="InterPro"/>
</dbReference>
<keyword evidence="3" id="KW-0805">Transcription regulation</keyword>
<reference evidence="7 8" key="1">
    <citation type="journal article" date="2018" name="Front. Microbiol.">
        <title>Genome-Wide Analysis of Corynespora cassiicola Leaf Fall Disease Putative Effectors.</title>
        <authorList>
            <person name="Lopez D."/>
            <person name="Ribeiro S."/>
            <person name="Label P."/>
            <person name="Fumanal B."/>
            <person name="Venisse J.S."/>
            <person name="Kohler A."/>
            <person name="de Oliveira R.R."/>
            <person name="Labutti K."/>
            <person name="Lipzen A."/>
            <person name="Lail K."/>
            <person name="Bauer D."/>
            <person name="Ohm R.A."/>
            <person name="Barry K.W."/>
            <person name="Spatafora J."/>
            <person name="Grigoriev I.V."/>
            <person name="Martin F.M."/>
            <person name="Pujade-Renaud V."/>
        </authorList>
    </citation>
    <scope>NUCLEOTIDE SEQUENCE [LARGE SCALE GENOMIC DNA]</scope>
    <source>
        <strain evidence="7 8">Philippines</strain>
    </source>
</reference>
<evidence type="ECO:0000313" key="7">
    <source>
        <dbReference type="EMBL" id="PSN75546.1"/>
    </source>
</evidence>
<feature type="domain" description="Zn(2)-C6 fungal-type" evidence="6">
    <location>
        <begin position="6"/>
        <end position="40"/>
    </location>
</feature>
<name>A0A2T2PDD0_CORCC</name>
<keyword evidence="5" id="KW-0539">Nucleus</keyword>
<dbReference type="PANTHER" id="PTHR47338:SF16">
    <property type="entry name" value="TRANSCRIPTION FACTOR, PUTATIVE (AFU_ORTHOLOGUE AFUA_2G09360)-RELATED"/>
    <property type="match status" value="1"/>
</dbReference>
<dbReference type="InterPro" id="IPR007219">
    <property type="entry name" value="XnlR_reg_dom"/>
</dbReference>
<dbReference type="PROSITE" id="PS50048">
    <property type="entry name" value="ZN2_CY6_FUNGAL_2"/>
    <property type="match status" value="1"/>
</dbReference>
<dbReference type="STRING" id="1448308.A0A2T2PDD0"/>
<dbReference type="Gene3D" id="4.10.240.10">
    <property type="entry name" value="Zn(2)-C6 fungal-type DNA-binding domain"/>
    <property type="match status" value="1"/>
</dbReference>
<evidence type="ECO:0000256" key="4">
    <source>
        <dbReference type="ARBA" id="ARBA00023163"/>
    </source>
</evidence>
<evidence type="ECO:0000256" key="3">
    <source>
        <dbReference type="ARBA" id="ARBA00023015"/>
    </source>
</evidence>
<keyword evidence="4" id="KW-0804">Transcription</keyword>
<keyword evidence="8" id="KW-1185">Reference proteome</keyword>
<dbReference type="CDD" id="cd12148">
    <property type="entry name" value="fungal_TF_MHR"/>
    <property type="match status" value="1"/>
</dbReference>
<dbReference type="Pfam" id="PF04082">
    <property type="entry name" value="Fungal_trans"/>
    <property type="match status" value="1"/>
</dbReference>
<dbReference type="PANTHER" id="PTHR47338">
    <property type="entry name" value="ZN(II)2CYS6 TRANSCRIPTION FACTOR (EUROFUNG)-RELATED"/>
    <property type="match status" value="1"/>
</dbReference>
<accession>A0A2T2PDD0</accession>
<dbReference type="GO" id="GO:0000981">
    <property type="term" value="F:DNA-binding transcription factor activity, RNA polymerase II-specific"/>
    <property type="evidence" value="ECO:0007669"/>
    <property type="project" value="InterPro"/>
</dbReference>
<dbReference type="CDD" id="cd00067">
    <property type="entry name" value="GAL4"/>
    <property type="match status" value="1"/>
</dbReference>
<dbReference type="GO" id="GO:0003677">
    <property type="term" value="F:DNA binding"/>
    <property type="evidence" value="ECO:0007669"/>
    <property type="project" value="InterPro"/>
</dbReference>
<dbReference type="InterPro" id="IPR001138">
    <property type="entry name" value="Zn2Cys6_DnaBD"/>
</dbReference>
<evidence type="ECO:0000259" key="6">
    <source>
        <dbReference type="PROSITE" id="PS50048"/>
    </source>
</evidence>
<sequence>MKYPTACVECRVAKIKCAQNPADPLTACRSCIKRSINCSRPWLEKHEQSGKPVKKPKILAQAPLPIPQSSDSDLGVVSAQGINEFVHSYFQFIHDRPHSLFHERSTWHDIKTGSIRECLLAAICALGCRFAPREQDRRLASRYALRSKLLFTQNLEEISIPSIQTCILLANHYAAERDNRLEALYFGIANRMAYILGIDKMNTTDSIISQEIKARVWRSLYMADRWCPPGLGLPHVIRQLDAIPRNLMDERAFQSLEEPTPLSTVECREGLWAYNIFLADILASIQELNFSLLQENVNRPDVDRQVDGLATQLQNWQDSLPSYMVMDEENLADYRRQGQGGTLVAMHLGYHHYSALLFFQYLEPDYEPNQTSKEYAARCRLHGLAFSRLLHTARKLGDCHVVYLTVVHMTMVSSSVILHSLLFGTEEEVDTARLQLCRNFEALIELSTYWPCVDQIKERLFIFQDACLRSSAAKTFSVDKWIIRFLMEHALPFEKKHSDNVESTAVAFSPNQHSTVSLERRTILDNALDNLRC</sequence>
<evidence type="ECO:0000313" key="8">
    <source>
        <dbReference type="Proteomes" id="UP000240883"/>
    </source>
</evidence>
<dbReference type="PROSITE" id="PS00463">
    <property type="entry name" value="ZN2_CY6_FUNGAL_1"/>
    <property type="match status" value="1"/>
</dbReference>
<dbReference type="SUPFAM" id="SSF57701">
    <property type="entry name" value="Zn2/Cys6 DNA-binding domain"/>
    <property type="match status" value="1"/>
</dbReference>
<dbReference type="GO" id="GO:0006351">
    <property type="term" value="P:DNA-templated transcription"/>
    <property type="evidence" value="ECO:0007669"/>
    <property type="project" value="InterPro"/>
</dbReference>
<gene>
    <name evidence="7" type="ORF">BS50DRAFT_541605</name>
</gene>
<organism evidence="7 8">
    <name type="scientific">Corynespora cassiicola Philippines</name>
    <dbReference type="NCBI Taxonomy" id="1448308"/>
    <lineage>
        <taxon>Eukaryota</taxon>
        <taxon>Fungi</taxon>
        <taxon>Dikarya</taxon>
        <taxon>Ascomycota</taxon>
        <taxon>Pezizomycotina</taxon>
        <taxon>Dothideomycetes</taxon>
        <taxon>Pleosporomycetidae</taxon>
        <taxon>Pleosporales</taxon>
        <taxon>Corynesporascaceae</taxon>
        <taxon>Corynespora</taxon>
    </lineage>
</organism>
<comment type="subcellular location">
    <subcellularLocation>
        <location evidence="1">Nucleus</location>
    </subcellularLocation>
</comment>
<dbReference type="AlphaFoldDB" id="A0A2T2PDD0"/>
<dbReference type="GO" id="GO:0005634">
    <property type="term" value="C:nucleus"/>
    <property type="evidence" value="ECO:0007669"/>
    <property type="project" value="UniProtKB-SubCell"/>
</dbReference>
<dbReference type="Proteomes" id="UP000240883">
    <property type="component" value="Unassembled WGS sequence"/>
</dbReference>
<dbReference type="EMBL" id="KZ678128">
    <property type="protein sequence ID" value="PSN75546.1"/>
    <property type="molecule type" value="Genomic_DNA"/>
</dbReference>
<proteinExistence type="predicted"/>
<dbReference type="OrthoDB" id="1924787at2759"/>
<evidence type="ECO:0000256" key="5">
    <source>
        <dbReference type="ARBA" id="ARBA00023242"/>
    </source>
</evidence>
<keyword evidence="2" id="KW-0479">Metal-binding</keyword>
<dbReference type="SMART" id="SM00066">
    <property type="entry name" value="GAL4"/>
    <property type="match status" value="1"/>
</dbReference>
<dbReference type="InterPro" id="IPR050815">
    <property type="entry name" value="TF_fung"/>
</dbReference>
<protein>
    <submittedName>
        <fullName evidence="7">NADH dehydrogenase</fullName>
    </submittedName>
</protein>